<dbReference type="Pfam" id="PF20272">
    <property type="entry name" value="E2-Crich"/>
    <property type="match status" value="1"/>
</dbReference>
<gene>
    <name evidence="3" type="ordered locus">CCNA_02784</name>
</gene>
<evidence type="ECO:0000259" key="1">
    <source>
        <dbReference type="Pfam" id="PF20272"/>
    </source>
</evidence>
<name>A0A0H3C9Z5_CAUVN</name>
<evidence type="ECO:0000313" key="4">
    <source>
        <dbReference type="Proteomes" id="UP000001364"/>
    </source>
</evidence>
<organism evidence="3 4">
    <name type="scientific">Caulobacter vibrioides (strain NA1000 / CB15N)</name>
    <name type="common">Caulobacter crescentus</name>
    <dbReference type="NCBI Taxonomy" id="565050"/>
    <lineage>
        <taxon>Bacteria</taxon>
        <taxon>Pseudomonadati</taxon>
        <taxon>Pseudomonadota</taxon>
        <taxon>Alphaproteobacteria</taxon>
        <taxon>Caulobacterales</taxon>
        <taxon>Caulobacteraceae</taxon>
        <taxon>Caulobacter</taxon>
    </lineage>
</organism>
<dbReference type="SMR" id="A0A0H3C9Z5"/>
<dbReference type="RefSeq" id="YP_002518157.3">
    <property type="nucleotide sequence ID" value="NC_011916.1"/>
</dbReference>
<dbReference type="GeneID" id="7331108"/>
<evidence type="ECO:0000259" key="2">
    <source>
        <dbReference type="Pfam" id="PF20298"/>
    </source>
</evidence>
<dbReference type="HOGENOM" id="CLU_1081254_0_0_5"/>
<dbReference type="InterPro" id="IPR046892">
    <property type="entry name" value="E2-Crich"/>
</dbReference>
<accession>A0A0H3C9Z5</accession>
<proteinExistence type="predicted"/>
<dbReference type="AlphaFoldDB" id="A0A0H3C9Z5"/>
<dbReference type="InterPro" id="IPR046891">
    <property type="entry name" value="E2-ntca"/>
</dbReference>
<evidence type="ECO:0000313" key="3">
    <source>
        <dbReference type="EMBL" id="ACL96249.3"/>
    </source>
</evidence>
<dbReference type="OrthoDB" id="7853656at2"/>
<feature type="domain" description="Prokaryotic E2" evidence="2">
    <location>
        <begin position="26"/>
        <end position="133"/>
    </location>
</feature>
<keyword evidence="4" id="KW-1185">Reference proteome</keyword>
<protein>
    <submittedName>
        <fullName evidence="3">Uncharacterized protein</fullName>
    </submittedName>
</protein>
<dbReference type="Proteomes" id="UP000001364">
    <property type="component" value="Chromosome"/>
</dbReference>
<dbReference type="RefSeq" id="WP_010920547.1">
    <property type="nucleotide sequence ID" value="NC_011916.1"/>
</dbReference>
<dbReference type="Pfam" id="PF20298">
    <property type="entry name" value="E2-ntca"/>
    <property type="match status" value="1"/>
</dbReference>
<reference evidence="3 4" key="1">
    <citation type="journal article" date="2010" name="J. Bacteriol.">
        <title>The genetic basis of laboratory adaptation in Caulobacter crescentus.</title>
        <authorList>
            <person name="Marks M.E."/>
            <person name="Castro-Rojas C.M."/>
            <person name="Teiling C."/>
            <person name="Du L."/>
            <person name="Kapatral V."/>
            <person name="Walunas T.L."/>
            <person name="Crosson S."/>
        </authorList>
    </citation>
    <scope>NUCLEOTIDE SEQUENCE [LARGE SCALE GENOMIC DNA]</scope>
    <source>
        <strain evidence="4">NA1000 / CB15N</strain>
    </source>
</reference>
<dbReference type="EMBL" id="CP001340">
    <property type="protein sequence ID" value="ACL96249.3"/>
    <property type="molecule type" value="Genomic_DNA"/>
</dbReference>
<dbReference type="KEGG" id="ccs:CCNA_02784"/>
<feature type="domain" description="Cysteine-rich" evidence="1">
    <location>
        <begin position="138"/>
        <end position="261"/>
    </location>
</feature>
<sequence>MWWSSPMFALSNGQIATLIAEQAEAHEASVISRSGNVLFVLVRLRRPSGKIVRYHLTIEVDDPEPDVRETTPTHLPVYCPNRHINGGGYFCLSFPEADPLPIADASSAADWWKRLLKYLNLQEATSSLRRWPSTHEWAHGRDAALHQGRAERCAAALGPRFVELLGQRRLKAVRRGGAPTFLQLRDRGRRLYSVWVQDKRVATLRQPCLCGSGLPLVACADHAQRAAELPLALEAWTREEKRFWDLNRERTCCGGLRQCPLRKAEAAGPSQPPLTARAA</sequence>